<dbReference type="PANTHER" id="PTHR43214">
    <property type="entry name" value="TWO-COMPONENT RESPONSE REGULATOR"/>
    <property type="match status" value="1"/>
</dbReference>
<dbReference type="Gene3D" id="3.30.450.80">
    <property type="entry name" value="Transcription factor LuxR-like, autoinducer-binding domain"/>
    <property type="match status" value="1"/>
</dbReference>
<dbReference type="InterPro" id="IPR000792">
    <property type="entry name" value="Tscrpt_reg_LuxR_C"/>
</dbReference>
<evidence type="ECO:0000313" key="6">
    <source>
        <dbReference type="Proteomes" id="UP000187059"/>
    </source>
</evidence>
<dbReference type="SUPFAM" id="SSF75516">
    <property type="entry name" value="Pheromone-binding domain of LuxR-like quorum-sensing transcription factors"/>
    <property type="match status" value="1"/>
</dbReference>
<dbReference type="Pfam" id="PF03472">
    <property type="entry name" value="Autoind_bind"/>
    <property type="match status" value="1"/>
</dbReference>
<feature type="domain" description="HTH luxR-type" evidence="4">
    <location>
        <begin position="177"/>
        <end position="242"/>
    </location>
</feature>
<dbReference type="SUPFAM" id="SSF46894">
    <property type="entry name" value="C-terminal effector domain of the bipartite response regulators"/>
    <property type="match status" value="1"/>
</dbReference>
<dbReference type="Proteomes" id="UP000187059">
    <property type="component" value="Chromosome"/>
</dbReference>
<accession>A0A1P8UV87</accession>
<dbReference type="STRING" id="1250539.Ga0080574_TMP2980"/>
<proteinExistence type="predicted"/>
<evidence type="ECO:0000313" key="5">
    <source>
        <dbReference type="EMBL" id="APZ53314.1"/>
    </source>
</evidence>
<keyword evidence="2" id="KW-0238">DNA-binding</keyword>
<name>A0A1P8UV87_9RHOB</name>
<dbReference type="Gene3D" id="1.10.10.10">
    <property type="entry name" value="Winged helix-like DNA-binding domain superfamily/Winged helix DNA-binding domain"/>
    <property type="match status" value="1"/>
</dbReference>
<dbReference type="RefSeq" id="WP_076701158.1">
    <property type="nucleotide sequence ID" value="NZ_CP015093.1"/>
</dbReference>
<dbReference type="InterPro" id="IPR036388">
    <property type="entry name" value="WH-like_DNA-bd_sf"/>
</dbReference>
<dbReference type="InterPro" id="IPR039420">
    <property type="entry name" value="WalR-like"/>
</dbReference>
<evidence type="ECO:0000256" key="2">
    <source>
        <dbReference type="ARBA" id="ARBA00023125"/>
    </source>
</evidence>
<dbReference type="InterPro" id="IPR036693">
    <property type="entry name" value="TF_LuxR_autoind-bd_dom_sf"/>
</dbReference>
<evidence type="ECO:0000256" key="1">
    <source>
        <dbReference type="ARBA" id="ARBA00023015"/>
    </source>
</evidence>
<evidence type="ECO:0000256" key="3">
    <source>
        <dbReference type="ARBA" id="ARBA00023163"/>
    </source>
</evidence>
<evidence type="ECO:0000259" key="4">
    <source>
        <dbReference type="PROSITE" id="PS50043"/>
    </source>
</evidence>
<keyword evidence="3" id="KW-0804">Transcription</keyword>
<gene>
    <name evidence="5" type="ORF">Ga0080574_TMP2980</name>
</gene>
<organism evidence="5 6">
    <name type="scientific">Salipiger abyssi</name>
    <dbReference type="NCBI Taxonomy" id="1250539"/>
    <lineage>
        <taxon>Bacteria</taxon>
        <taxon>Pseudomonadati</taxon>
        <taxon>Pseudomonadota</taxon>
        <taxon>Alphaproteobacteria</taxon>
        <taxon>Rhodobacterales</taxon>
        <taxon>Roseobacteraceae</taxon>
        <taxon>Salipiger</taxon>
    </lineage>
</organism>
<dbReference type="InterPro" id="IPR005143">
    <property type="entry name" value="TF_LuxR_autoind-bd_dom"/>
</dbReference>
<dbReference type="AlphaFoldDB" id="A0A1P8UV87"/>
<dbReference type="InterPro" id="IPR016032">
    <property type="entry name" value="Sig_transdc_resp-reg_C-effctor"/>
</dbReference>
<dbReference type="SMART" id="SM00421">
    <property type="entry name" value="HTH_LUXR"/>
    <property type="match status" value="1"/>
</dbReference>
<dbReference type="KEGG" id="paby:Ga0080574_TMP2980"/>
<keyword evidence="1" id="KW-0805">Transcription regulation</keyword>
<reference evidence="5 6" key="1">
    <citation type="submission" date="2016-04" db="EMBL/GenBank/DDBJ databases">
        <title>Deep-sea bacteria in the southern Pacific.</title>
        <authorList>
            <person name="Tang K."/>
        </authorList>
    </citation>
    <scope>NUCLEOTIDE SEQUENCE [LARGE SCALE GENOMIC DNA]</scope>
    <source>
        <strain evidence="5 6">JLT2014</strain>
    </source>
</reference>
<sequence>MPELLQRFLLRLETTETSRQVWRLLVTLGRELQLPYVDFISASSWHGWKKTRFIRTSYDASWVNRYYEDPEMLRWSYFRSHAMNNLTPLAIGLEFADEYKQVPKQRLEILREAARRGIRAGYSIPLRCNAPPQSALISFSGDHSRRDMLTIINAHGWTLTTAALTGHQRYLYHFGREFAQRNRITPKQLELLELLGDGLQDKQIADRLGVSISAVRQRMHALSQNTGMTSRAELAALAMSLGVLPDPLNRPGDGEAQTLIEMDDGGAMLRTVVL</sequence>
<dbReference type="GO" id="GO:0003677">
    <property type="term" value="F:DNA binding"/>
    <property type="evidence" value="ECO:0007669"/>
    <property type="project" value="UniProtKB-KW"/>
</dbReference>
<dbReference type="PROSITE" id="PS50043">
    <property type="entry name" value="HTH_LUXR_2"/>
    <property type="match status" value="1"/>
</dbReference>
<dbReference type="GO" id="GO:0006355">
    <property type="term" value="P:regulation of DNA-templated transcription"/>
    <property type="evidence" value="ECO:0007669"/>
    <property type="project" value="InterPro"/>
</dbReference>
<protein>
    <submittedName>
        <fullName evidence="5">Transcriptional regulator, luxR family</fullName>
    </submittedName>
</protein>
<dbReference type="EMBL" id="CP015093">
    <property type="protein sequence ID" value="APZ53314.1"/>
    <property type="molecule type" value="Genomic_DNA"/>
</dbReference>
<keyword evidence="6" id="KW-1185">Reference proteome</keyword>